<evidence type="ECO:0000256" key="1">
    <source>
        <dbReference type="SAM" id="Coils"/>
    </source>
</evidence>
<keyword evidence="3" id="KW-1185">Reference proteome</keyword>
<feature type="coiled-coil region" evidence="1">
    <location>
        <begin position="119"/>
        <end position="146"/>
    </location>
</feature>
<reference evidence="2" key="1">
    <citation type="submission" date="2021-01" db="EMBL/GenBank/DDBJ databases">
        <authorList>
            <consortium name="Genoscope - CEA"/>
            <person name="William W."/>
        </authorList>
    </citation>
    <scope>NUCLEOTIDE SEQUENCE</scope>
</reference>
<name>A0A8S1RPD6_9CILI</name>
<protein>
    <submittedName>
        <fullName evidence="2">Uncharacterized protein</fullName>
    </submittedName>
</protein>
<evidence type="ECO:0000313" key="3">
    <source>
        <dbReference type="Proteomes" id="UP000692954"/>
    </source>
</evidence>
<gene>
    <name evidence="2" type="ORF">PSON_ATCC_30995.1.T2050010</name>
</gene>
<dbReference type="AlphaFoldDB" id="A0A8S1RPD6"/>
<evidence type="ECO:0000313" key="2">
    <source>
        <dbReference type="EMBL" id="CAD8129040.1"/>
    </source>
</evidence>
<dbReference type="Proteomes" id="UP000692954">
    <property type="component" value="Unassembled WGS sequence"/>
</dbReference>
<accession>A0A8S1RPD6</accession>
<dbReference type="EMBL" id="CAJJDN010000205">
    <property type="protein sequence ID" value="CAD8129040.1"/>
    <property type="molecule type" value="Genomic_DNA"/>
</dbReference>
<sequence length="168" mass="20698">MQIKKRIKKQISIQFYQEGVLRVIKSFLHHNSNKRYQWIKWWITLLNKMKLQKKNEQYETNYKEIQDVALEQLIQIQVELIQPKKIPETKERRLQMIILNQKLYLINQRFEKDNNGSIFKKKKRREKNLEKDKNMLKENCQETDKKHIKKQYLLNQPDQLIQSLYGIK</sequence>
<keyword evidence="1" id="KW-0175">Coiled coil</keyword>
<proteinExistence type="predicted"/>
<comment type="caution">
    <text evidence="2">The sequence shown here is derived from an EMBL/GenBank/DDBJ whole genome shotgun (WGS) entry which is preliminary data.</text>
</comment>
<organism evidence="2 3">
    <name type="scientific">Paramecium sonneborni</name>
    <dbReference type="NCBI Taxonomy" id="65129"/>
    <lineage>
        <taxon>Eukaryota</taxon>
        <taxon>Sar</taxon>
        <taxon>Alveolata</taxon>
        <taxon>Ciliophora</taxon>
        <taxon>Intramacronucleata</taxon>
        <taxon>Oligohymenophorea</taxon>
        <taxon>Peniculida</taxon>
        <taxon>Parameciidae</taxon>
        <taxon>Paramecium</taxon>
    </lineage>
</organism>